<gene>
    <name evidence="2" type="ORF">AVDCRST_MAG04-1060</name>
</gene>
<organism evidence="2">
    <name type="scientific">uncultured Acetobacteraceae bacterium</name>
    <dbReference type="NCBI Taxonomy" id="169975"/>
    <lineage>
        <taxon>Bacteria</taxon>
        <taxon>Pseudomonadati</taxon>
        <taxon>Pseudomonadota</taxon>
        <taxon>Alphaproteobacteria</taxon>
        <taxon>Acetobacterales</taxon>
        <taxon>Acetobacteraceae</taxon>
        <taxon>environmental samples</taxon>
    </lineage>
</organism>
<accession>A0A6J4HRE4</accession>
<keyword evidence="1" id="KW-0812">Transmembrane</keyword>
<name>A0A6J4HRE4_9PROT</name>
<keyword evidence="1" id="KW-0472">Membrane</keyword>
<sequence>MRPGADPASPPAHGLPPAQPLRRAWRAGGARLAISAAALLLCALLLPWEREPFQAAFGVLANLLACHGFAATLLPGREPLISRYTRFDFGHLPPDCAAYTRGLTLLWAVLLAGFAAAQAAALAGYWQPSAVLAVEALVGGALFLGEHAVRSLRFPHHGRATLRRTLRAVRLAHAAG</sequence>
<dbReference type="AlphaFoldDB" id="A0A6J4HRE4"/>
<reference evidence="2" key="1">
    <citation type="submission" date="2020-02" db="EMBL/GenBank/DDBJ databases">
        <authorList>
            <person name="Meier V. D."/>
        </authorList>
    </citation>
    <scope>NUCLEOTIDE SEQUENCE</scope>
    <source>
        <strain evidence="2">AVDCRST_MAG04</strain>
    </source>
</reference>
<feature type="transmembrane region" description="Helical" evidence="1">
    <location>
        <begin position="54"/>
        <end position="75"/>
    </location>
</feature>
<proteinExistence type="predicted"/>
<feature type="transmembrane region" description="Helical" evidence="1">
    <location>
        <begin position="125"/>
        <end position="144"/>
    </location>
</feature>
<evidence type="ECO:0000256" key="1">
    <source>
        <dbReference type="SAM" id="Phobius"/>
    </source>
</evidence>
<evidence type="ECO:0000313" key="2">
    <source>
        <dbReference type="EMBL" id="CAA9229716.1"/>
    </source>
</evidence>
<feature type="transmembrane region" description="Helical" evidence="1">
    <location>
        <begin position="29"/>
        <end position="48"/>
    </location>
</feature>
<dbReference type="EMBL" id="CADCTL010000079">
    <property type="protein sequence ID" value="CAA9229716.1"/>
    <property type="molecule type" value="Genomic_DNA"/>
</dbReference>
<feature type="transmembrane region" description="Helical" evidence="1">
    <location>
        <begin position="96"/>
        <end position="119"/>
    </location>
</feature>
<protein>
    <submittedName>
        <fullName evidence="2">Uncharacterized protein</fullName>
    </submittedName>
</protein>
<keyword evidence="1" id="KW-1133">Transmembrane helix</keyword>